<gene>
    <name evidence="1" type="ORF">PBY51_016460</name>
</gene>
<dbReference type="Proteomes" id="UP001346869">
    <property type="component" value="Unassembled WGS sequence"/>
</dbReference>
<dbReference type="AlphaFoldDB" id="A0AAN7XSW5"/>
<sequence>MFNIFPFPQLLQPSVWKQKQHPDIDPQGLSVPPRSPAVSVLRPELQCFISDYQLTRDAALHRGPQG</sequence>
<organism evidence="1 2">
    <name type="scientific">Eleginops maclovinus</name>
    <name type="common">Patagonian blennie</name>
    <name type="synonym">Eleginus maclovinus</name>
    <dbReference type="NCBI Taxonomy" id="56733"/>
    <lineage>
        <taxon>Eukaryota</taxon>
        <taxon>Metazoa</taxon>
        <taxon>Chordata</taxon>
        <taxon>Craniata</taxon>
        <taxon>Vertebrata</taxon>
        <taxon>Euteleostomi</taxon>
        <taxon>Actinopterygii</taxon>
        <taxon>Neopterygii</taxon>
        <taxon>Teleostei</taxon>
        <taxon>Neoteleostei</taxon>
        <taxon>Acanthomorphata</taxon>
        <taxon>Eupercaria</taxon>
        <taxon>Perciformes</taxon>
        <taxon>Notothenioidei</taxon>
        <taxon>Eleginopidae</taxon>
        <taxon>Eleginops</taxon>
    </lineage>
</organism>
<proteinExistence type="predicted"/>
<accession>A0AAN7XSW5</accession>
<reference evidence="1 2" key="2">
    <citation type="journal article" date="2023" name="Mol. Biol. Evol.">
        <title>Genomics of Secondarily Temperate Adaptation in the Only Non-Antarctic Icefish.</title>
        <authorList>
            <person name="Rivera-Colon A.G."/>
            <person name="Rayamajhi N."/>
            <person name="Minhas B.F."/>
            <person name="Madrigal G."/>
            <person name="Bilyk K.T."/>
            <person name="Yoon V."/>
            <person name="Hune M."/>
            <person name="Gregory S."/>
            <person name="Cheng C.H.C."/>
            <person name="Catchen J.M."/>
        </authorList>
    </citation>
    <scope>NUCLEOTIDE SEQUENCE [LARGE SCALE GENOMIC DNA]</scope>
    <source>
        <strain evidence="1">JMC-PN-2008</strain>
    </source>
</reference>
<evidence type="ECO:0000313" key="1">
    <source>
        <dbReference type="EMBL" id="KAK5865285.1"/>
    </source>
</evidence>
<comment type="caution">
    <text evidence="1">The sequence shown here is derived from an EMBL/GenBank/DDBJ whole genome shotgun (WGS) entry which is preliminary data.</text>
</comment>
<reference evidence="1 2" key="1">
    <citation type="journal article" date="2023" name="Genes (Basel)">
        <title>Chromosome-Level Genome Assembly and Circadian Gene Repertoire of the Patagonia Blennie Eleginops maclovinus-The Closest Ancestral Proxy of Antarctic Cryonotothenioids.</title>
        <authorList>
            <person name="Cheng C.C."/>
            <person name="Rivera-Colon A.G."/>
            <person name="Minhas B.F."/>
            <person name="Wilson L."/>
            <person name="Rayamajhi N."/>
            <person name="Vargas-Chacoff L."/>
            <person name="Catchen J.M."/>
        </authorList>
    </citation>
    <scope>NUCLEOTIDE SEQUENCE [LARGE SCALE GENOMIC DNA]</scope>
    <source>
        <strain evidence="1">JMC-PN-2008</strain>
    </source>
</reference>
<dbReference type="EMBL" id="JAUZQC010000010">
    <property type="protein sequence ID" value="KAK5865285.1"/>
    <property type="molecule type" value="Genomic_DNA"/>
</dbReference>
<protein>
    <submittedName>
        <fullName evidence="1">Uncharacterized protein</fullName>
    </submittedName>
</protein>
<name>A0AAN7XSW5_ELEMC</name>
<keyword evidence="2" id="KW-1185">Reference proteome</keyword>
<evidence type="ECO:0000313" key="2">
    <source>
        <dbReference type="Proteomes" id="UP001346869"/>
    </source>
</evidence>